<evidence type="ECO:0000256" key="1">
    <source>
        <dbReference type="SAM" id="MobiDB-lite"/>
    </source>
</evidence>
<reference evidence="3" key="1">
    <citation type="submission" date="2014-03" db="EMBL/GenBank/DDBJ databases">
        <title>The Genome Sequence of Puccinia striiformis f. sp. tritici PST-78.</title>
        <authorList>
            <consortium name="The Broad Institute Genome Sequencing Platform"/>
            <person name="Cuomo C."/>
            <person name="Hulbert S."/>
            <person name="Chen X."/>
            <person name="Walker B."/>
            <person name="Young S.K."/>
            <person name="Zeng Q."/>
            <person name="Gargeya S."/>
            <person name="Fitzgerald M."/>
            <person name="Haas B."/>
            <person name="Abouelleil A."/>
            <person name="Alvarado L."/>
            <person name="Arachchi H.M."/>
            <person name="Berlin A.M."/>
            <person name="Chapman S.B."/>
            <person name="Goldberg J."/>
            <person name="Griggs A."/>
            <person name="Gujja S."/>
            <person name="Hansen M."/>
            <person name="Howarth C."/>
            <person name="Imamovic A."/>
            <person name="Larimer J."/>
            <person name="McCowan C."/>
            <person name="Montmayeur A."/>
            <person name="Murphy C."/>
            <person name="Neiman D."/>
            <person name="Pearson M."/>
            <person name="Priest M."/>
            <person name="Roberts A."/>
            <person name="Saif S."/>
            <person name="Shea T."/>
            <person name="Sisk P."/>
            <person name="Sykes S."/>
            <person name="Wortman J."/>
            <person name="Nusbaum C."/>
            <person name="Birren B."/>
        </authorList>
    </citation>
    <scope>NUCLEOTIDE SEQUENCE [LARGE SCALE GENOMIC DNA]</scope>
    <source>
        <strain evidence="3">race PST-78</strain>
    </source>
</reference>
<evidence type="ECO:0000313" key="3">
    <source>
        <dbReference type="Proteomes" id="UP000054564"/>
    </source>
</evidence>
<gene>
    <name evidence="2" type="ORF">PSTG_13999</name>
</gene>
<dbReference type="AlphaFoldDB" id="A0A0L0V005"/>
<feature type="region of interest" description="Disordered" evidence="1">
    <location>
        <begin position="1"/>
        <end position="26"/>
    </location>
</feature>
<keyword evidence="3" id="KW-1185">Reference proteome</keyword>
<comment type="caution">
    <text evidence="2">The sequence shown here is derived from an EMBL/GenBank/DDBJ whole genome shotgun (WGS) entry which is preliminary data.</text>
</comment>
<dbReference type="EMBL" id="AJIL01000159">
    <property type="protein sequence ID" value="KNE92613.1"/>
    <property type="molecule type" value="Genomic_DNA"/>
</dbReference>
<accession>A0A0L0V005</accession>
<name>A0A0L0V005_9BASI</name>
<sequence>MSSEGQLNMSGIEARQPDANSATNQNSNMIKLVRLVKLLAENVTRAAVSTLGGGKSCDTFALHQPHGALHFE</sequence>
<protein>
    <submittedName>
        <fullName evidence="2">Uncharacterized protein</fullName>
    </submittedName>
</protein>
<proteinExistence type="predicted"/>
<evidence type="ECO:0000313" key="2">
    <source>
        <dbReference type="EMBL" id="KNE92613.1"/>
    </source>
</evidence>
<organism evidence="2 3">
    <name type="scientific">Puccinia striiformis f. sp. tritici PST-78</name>
    <dbReference type="NCBI Taxonomy" id="1165861"/>
    <lineage>
        <taxon>Eukaryota</taxon>
        <taxon>Fungi</taxon>
        <taxon>Dikarya</taxon>
        <taxon>Basidiomycota</taxon>
        <taxon>Pucciniomycotina</taxon>
        <taxon>Pucciniomycetes</taxon>
        <taxon>Pucciniales</taxon>
        <taxon>Pucciniaceae</taxon>
        <taxon>Puccinia</taxon>
    </lineage>
</organism>
<dbReference type="Proteomes" id="UP000054564">
    <property type="component" value="Unassembled WGS sequence"/>
</dbReference>